<organism evidence="9 10">
    <name type="scientific">Cellulomonas iranensis</name>
    <dbReference type="NCBI Taxonomy" id="76862"/>
    <lineage>
        <taxon>Bacteria</taxon>
        <taxon>Bacillati</taxon>
        <taxon>Actinomycetota</taxon>
        <taxon>Actinomycetes</taxon>
        <taxon>Micrococcales</taxon>
        <taxon>Cellulomonadaceae</taxon>
        <taxon>Cellulomonas</taxon>
    </lineage>
</organism>
<feature type="domain" description="MmeI-like target recognition" evidence="8">
    <location>
        <begin position="1056"/>
        <end position="1238"/>
    </location>
</feature>
<evidence type="ECO:0000256" key="1">
    <source>
        <dbReference type="ARBA" id="ARBA00011900"/>
    </source>
</evidence>
<feature type="domain" description="Type II methyltransferase M.TaqI-like" evidence="7">
    <location>
        <begin position="693"/>
        <end position="962"/>
    </location>
</feature>
<comment type="catalytic activity">
    <reaction evidence="5">
        <text>a 2'-deoxyadenosine in DNA + S-adenosyl-L-methionine = an N(6)-methyl-2'-deoxyadenosine in DNA + S-adenosyl-L-homocysteine + H(+)</text>
        <dbReference type="Rhea" id="RHEA:15197"/>
        <dbReference type="Rhea" id="RHEA-COMP:12418"/>
        <dbReference type="Rhea" id="RHEA-COMP:12419"/>
        <dbReference type="ChEBI" id="CHEBI:15378"/>
        <dbReference type="ChEBI" id="CHEBI:57856"/>
        <dbReference type="ChEBI" id="CHEBI:59789"/>
        <dbReference type="ChEBI" id="CHEBI:90615"/>
        <dbReference type="ChEBI" id="CHEBI:90616"/>
        <dbReference type="EC" id="2.1.1.72"/>
    </reaction>
</comment>
<evidence type="ECO:0000256" key="2">
    <source>
        <dbReference type="ARBA" id="ARBA00022603"/>
    </source>
</evidence>
<dbReference type="RefSeq" id="WP_070318700.1">
    <property type="nucleotide sequence ID" value="NZ_JAUSVM010000001.1"/>
</dbReference>
<feature type="region of interest" description="Disordered" evidence="6">
    <location>
        <begin position="1347"/>
        <end position="1366"/>
    </location>
</feature>
<sequence>MSPRPGYRPKRPDDPFAWLDLVVVDGPFLARPALKAQFRDGLPRPDAAVDQVGESFSEGFRLWERAWTTWVRSARDDSATSAYLAERDAWVTTMTHQVLEWDGYVAEAPPDLRAVSLDGEHSVRPTAVLRTGEDAEALLLVVDPTDDLAAPGSDGWTATAIDRGAALLRASRSSGDSGIPVAVVTDGRWWALVWVSDQGAVGSGAFDGALFREEPDLRAAFWALARLTSLAGGTPARRLPALLRDSVASTEEITDQLGRQVRAAVELLVQSFSELHLHAIAAGEASPLPDDGHTVYDAAVTVMMRVVFLLFAEANELLPDSVLYRDAYAISDAAERLDARRRAAVAADGEELLEGSFDTWHRLLATSSALYEGATFEDLRMPAYGGSLFDPDRFEWLLATDPTTGRLRVVVDDRVMLHVLRAVQQVRIGNEARAVSFRDLDVEQIGYVYEGLLGYSARFTDPGETIVGLSGPQDGAEPEIRLDVLHKLSDDAGEDPATFAAALVAWLKDDQPGARASTVRQVAKAYETSGTVEAQDEARRLLRPVVRDAGLLDELIGYIHLIRRDLRGLPYVVLGGGLVVVETRSRANSGTHYTPRALAEEVVLHALEPLVYQPGPLQTADTSAWNLISSSRILDLKVADIAVGSGAFLVAAARYLGGKLLEAWDAEGITREDVSAEQRRRREIEARREIVAHCLYGADINPMAVEMCKLSLWLVSLDRDKPFSFVDDKIFCGNSLLGLTELRQLRGLHIDPSPARLRNPGFTLDVDLAIQRATEIRGQLATTVSDGNAMRTTHAKRQLMRQLDEQLAELRTVADGIVAAGLAVGGKPGKPLEAAYEHLSLALMRSALGDTDLLNAVIVAGLAMELEPSGRRWRPLHWVLQAPDVMLQHGGFDSVVGNPPFLGGTKIPSAAGSRYRDYLLATLGLGRRLGRADLVSFFLVRASLVVKRSGTLGLIGSNSIAQGETRELGLDRLEHEGFHIYRSIQSKKWPASSANVEFAAVWSSRVTPSQGVRPVADGVSVREISTLLEPKGAISIAPVRLAQNDGWASLGSYLHGAGFVLSKGSADVMLAEDDRNREVIRPLFTGQDLNSLAVLVPQRWVIDFGEMSEDQARAYPAPWRHVETCVRPERSRQDPSKYPRMVYEWWKHWNARPRLYSRMRSRDRVAVIARVSRTLMPTIAPADAVFTDKVVVFTGEVLEDLAVASSSLMSTWAIRYGTSMRSDPTFTPRAVSDTFPRPLADISAAVEVATALYEVRTEVMTRRNLSLTGIYGRVNDPSIVNDGDVVRVRDLHRELDMSLLATYGWSDVRAEHGVYSYKQVLRWTLDPDSQSEVMDRLLEENNRRTALRRDSKESPTIGDLELGNGA</sequence>
<comment type="caution">
    <text evidence="9">The sequence shown here is derived from an EMBL/GenBank/DDBJ whole genome shotgun (WGS) entry which is preliminary data.</text>
</comment>
<dbReference type="Pfam" id="PF07669">
    <property type="entry name" value="Eco57I"/>
    <property type="match status" value="1"/>
</dbReference>
<dbReference type="PANTHER" id="PTHR33841">
    <property type="entry name" value="DNA METHYLTRANSFERASE YEEA-RELATED"/>
    <property type="match status" value="1"/>
</dbReference>
<keyword evidence="3" id="KW-0808">Transferase</keyword>
<dbReference type="EC" id="2.1.1.72" evidence="1"/>
<keyword evidence="10" id="KW-1185">Reference proteome</keyword>
<keyword evidence="4" id="KW-0949">S-adenosyl-L-methionine</keyword>
<dbReference type="InterPro" id="IPR029063">
    <property type="entry name" value="SAM-dependent_MTases_sf"/>
</dbReference>
<keyword evidence="2" id="KW-0489">Methyltransferase</keyword>
<dbReference type="Pfam" id="PF20466">
    <property type="entry name" value="MmeI_TRD"/>
    <property type="match status" value="1"/>
</dbReference>
<proteinExistence type="predicted"/>
<evidence type="ECO:0000259" key="8">
    <source>
        <dbReference type="Pfam" id="PF20466"/>
    </source>
</evidence>
<gene>
    <name evidence="9" type="ORF">JO380_001951</name>
</gene>
<dbReference type="InterPro" id="IPR046820">
    <property type="entry name" value="MmeI_TRD"/>
</dbReference>
<dbReference type="Gene3D" id="3.40.50.150">
    <property type="entry name" value="Vaccinia Virus protein VP39"/>
    <property type="match status" value="1"/>
</dbReference>
<dbReference type="PANTHER" id="PTHR33841:SF1">
    <property type="entry name" value="DNA METHYLTRANSFERASE A"/>
    <property type="match status" value="1"/>
</dbReference>
<reference evidence="9 10" key="1">
    <citation type="submission" date="2023-07" db="EMBL/GenBank/DDBJ databases">
        <title>Sequencing the genomes of 1000 actinobacteria strains.</title>
        <authorList>
            <person name="Klenk H.-P."/>
        </authorList>
    </citation>
    <scope>NUCLEOTIDE SEQUENCE [LARGE SCALE GENOMIC DNA]</scope>
    <source>
        <strain evidence="9 10">DSM 14785</strain>
    </source>
</reference>
<evidence type="ECO:0000313" key="9">
    <source>
        <dbReference type="EMBL" id="MDQ0425570.1"/>
    </source>
</evidence>
<evidence type="ECO:0000256" key="4">
    <source>
        <dbReference type="ARBA" id="ARBA00022691"/>
    </source>
</evidence>
<evidence type="ECO:0000256" key="5">
    <source>
        <dbReference type="ARBA" id="ARBA00047942"/>
    </source>
</evidence>
<dbReference type="InterPro" id="IPR011639">
    <property type="entry name" value="MethylTrfase_TaqI-like_dom"/>
</dbReference>
<dbReference type="Proteomes" id="UP001240250">
    <property type="component" value="Unassembled WGS sequence"/>
</dbReference>
<evidence type="ECO:0000259" key="7">
    <source>
        <dbReference type="Pfam" id="PF07669"/>
    </source>
</evidence>
<dbReference type="PRINTS" id="PR00507">
    <property type="entry name" value="N12N6MTFRASE"/>
</dbReference>
<protein>
    <recommendedName>
        <fullName evidence="1">site-specific DNA-methyltransferase (adenine-specific)</fullName>
        <ecNumber evidence="1">2.1.1.72</ecNumber>
    </recommendedName>
</protein>
<evidence type="ECO:0000256" key="6">
    <source>
        <dbReference type="SAM" id="MobiDB-lite"/>
    </source>
</evidence>
<dbReference type="InterPro" id="IPR050953">
    <property type="entry name" value="N4_N6_ade-DNA_methylase"/>
</dbReference>
<dbReference type="EMBL" id="JAUSVM010000001">
    <property type="protein sequence ID" value="MDQ0425570.1"/>
    <property type="molecule type" value="Genomic_DNA"/>
</dbReference>
<accession>A0ABU0GJM0</accession>
<evidence type="ECO:0000313" key="10">
    <source>
        <dbReference type="Proteomes" id="UP001240250"/>
    </source>
</evidence>
<name>A0ABU0GJM0_9CELL</name>
<evidence type="ECO:0000256" key="3">
    <source>
        <dbReference type="ARBA" id="ARBA00022679"/>
    </source>
</evidence>
<dbReference type="SUPFAM" id="SSF53335">
    <property type="entry name" value="S-adenosyl-L-methionine-dependent methyltransferases"/>
    <property type="match status" value="1"/>
</dbReference>